<keyword evidence="1" id="KW-0732">Signal</keyword>
<proteinExistence type="predicted"/>
<protein>
    <recommendedName>
        <fullName evidence="4">Cnidarian restricted protein</fullName>
    </recommendedName>
</protein>
<accession>A0A7M5XB82</accession>
<sequence>MKQHKHRVWLSTALVLFGWFFQQAHSVSTTKNLTNTTTSVSESINTSGNATAVAGHLTTTPNAFRIVIFTESTPITTTKRKPPPLPCCRHGLEAGSRGYICIAYPNFVEIRYHLPHPLKMKFDQRTRKFVQLQLARNIEHCARHKIRKTVYESCCNTAQRRLLISQARKKQQVEDCYKRGGQNCSRFYGHIG</sequence>
<evidence type="ECO:0008006" key="4">
    <source>
        <dbReference type="Google" id="ProtNLM"/>
    </source>
</evidence>
<keyword evidence="3" id="KW-1185">Reference proteome</keyword>
<dbReference type="EnsemblMetazoa" id="CLYHEMT020139.1">
    <property type="protein sequence ID" value="CLYHEMP020139.1"/>
    <property type="gene ID" value="CLYHEMG020139"/>
</dbReference>
<organism evidence="2 3">
    <name type="scientific">Clytia hemisphaerica</name>
    <dbReference type="NCBI Taxonomy" id="252671"/>
    <lineage>
        <taxon>Eukaryota</taxon>
        <taxon>Metazoa</taxon>
        <taxon>Cnidaria</taxon>
        <taxon>Hydrozoa</taxon>
        <taxon>Hydroidolina</taxon>
        <taxon>Leptothecata</taxon>
        <taxon>Obeliida</taxon>
        <taxon>Clytiidae</taxon>
        <taxon>Clytia</taxon>
    </lineage>
</organism>
<evidence type="ECO:0000256" key="1">
    <source>
        <dbReference type="SAM" id="SignalP"/>
    </source>
</evidence>
<name>A0A7M5XB82_9CNID</name>
<evidence type="ECO:0000313" key="3">
    <source>
        <dbReference type="Proteomes" id="UP000594262"/>
    </source>
</evidence>
<feature type="chain" id="PRO_5029701675" description="Cnidarian restricted protein" evidence="1">
    <location>
        <begin position="27"/>
        <end position="192"/>
    </location>
</feature>
<evidence type="ECO:0000313" key="2">
    <source>
        <dbReference type="EnsemblMetazoa" id="CLYHEMP020139.1"/>
    </source>
</evidence>
<reference evidence="2" key="1">
    <citation type="submission" date="2021-01" db="UniProtKB">
        <authorList>
            <consortium name="EnsemblMetazoa"/>
        </authorList>
    </citation>
    <scope>IDENTIFICATION</scope>
</reference>
<dbReference type="AlphaFoldDB" id="A0A7M5XB82"/>
<dbReference type="Proteomes" id="UP000594262">
    <property type="component" value="Unplaced"/>
</dbReference>
<feature type="signal peptide" evidence="1">
    <location>
        <begin position="1"/>
        <end position="26"/>
    </location>
</feature>